<name>A0A7W3LHZ7_ACTNM</name>
<accession>A0A7W3LHZ7</accession>
<reference evidence="1 2" key="1">
    <citation type="submission" date="2020-08" db="EMBL/GenBank/DDBJ databases">
        <title>Genomic Encyclopedia of Type Strains, Phase IV (KMG-IV): sequencing the most valuable type-strain genomes for metagenomic binning, comparative biology and taxonomic classification.</title>
        <authorList>
            <person name="Goeker M."/>
        </authorList>
    </citation>
    <scope>NUCLEOTIDE SEQUENCE [LARGE SCALE GENOMIC DNA]</scope>
    <source>
        <strain evidence="1 2">DSM 44197</strain>
    </source>
</reference>
<keyword evidence="2" id="KW-1185">Reference proteome</keyword>
<dbReference type="Proteomes" id="UP000572680">
    <property type="component" value="Unassembled WGS sequence"/>
</dbReference>
<gene>
    <name evidence="1" type="ORF">HNR61_000012</name>
</gene>
<evidence type="ECO:0000313" key="1">
    <source>
        <dbReference type="EMBL" id="MBA8948414.1"/>
    </source>
</evidence>
<dbReference type="RefSeq" id="WP_182841065.1">
    <property type="nucleotide sequence ID" value="NZ_BAAALP010000042.1"/>
</dbReference>
<comment type="caution">
    <text evidence="1">The sequence shown here is derived from an EMBL/GenBank/DDBJ whole genome shotgun (WGS) entry which is preliminary data.</text>
</comment>
<proteinExistence type="predicted"/>
<sequence>MDAPAPLTDEELDEIEEAAAAATPGPWHVRQLDDAHAMGLVAVGTVPDTGRGERWPDFDHGEIVAATLVQEPRYVDVADERWDENARFIARARRDVPRLVAEIRRLRGRPDATGPAR</sequence>
<organism evidence="1 2">
    <name type="scientific">Actinomadura namibiensis</name>
    <dbReference type="NCBI Taxonomy" id="182080"/>
    <lineage>
        <taxon>Bacteria</taxon>
        <taxon>Bacillati</taxon>
        <taxon>Actinomycetota</taxon>
        <taxon>Actinomycetes</taxon>
        <taxon>Streptosporangiales</taxon>
        <taxon>Thermomonosporaceae</taxon>
        <taxon>Actinomadura</taxon>
    </lineage>
</organism>
<evidence type="ECO:0000313" key="2">
    <source>
        <dbReference type="Proteomes" id="UP000572680"/>
    </source>
</evidence>
<dbReference type="AlphaFoldDB" id="A0A7W3LHZ7"/>
<protein>
    <submittedName>
        <fullName evidence="1">Uncharacterized protein</fullName>
    </submittedName>
</protein>
<dbReference type="EMBL" id="JACJIA010000001">
    <property type="protein sequence ID" value="MBA8948414.1"/>
    <property type="molecule type" value="Genomic_DNA"/>
</dbReference>